<dbReference type="PANTHER" id="PTHR46825">
    <property type="entry name" value="D-ALANYL-D-ALANINE-CARBOXYPEPTIDASE/ENDOPEPTIDASE AMPH"/>
    <property type="match status" value="1"/>
</dbReference>
<evidence type="ECO:0000313" key="4">
    <source>
        <dbReference type="Proteomes" id="UP000315395"/>
    </source>
</evidence>
<dbReference type="EMBL" id="CP041616">
    <property type="protein sequence ID" value="QDO87040.1"/>
    <property type="molecule type" value="Genomic_DNA"/>
</dbReference>
<dbReference type="InterPro" id="IPR012338">
    <property type="entry name" value="Beta-lactam/transpept-like"/>
</dbReference>
<keyword evidence="4" id="KW-1185">Reference proteome</keyword>
<gene>
    <name evidence="3" type="ORF">FNH13_00820</name>
</gene>
<dbReference type="KEGG" id="orz:FNH13_00820"/>
<keyword evidence="1" id="KW-0802">TPR repeat</keyword>
<evidence type="ECO:0000259" key="2">
    <source>
        <dbReference type="Pfam" id="PF00144"/>
    </source>
</evidence>
<evidence type="ECO:0000256" key="1">
    <source>
        <dbReference type="PROSITE-ProRule" id="PRU00339"/>
    </source>
</evidence>
<reference evidence="3 4" key="1">
    <citation type="submission" date="2019-07" db="EMBL/GenBank/DDBJ databases">
        <title>complete genome sequencing of Ornithinimicrobium sp. H23M54.</title>
        <authorList>
            <person name="Bae J.-W."/>
            <person name="Lee S.-Y."/>
        </authorList>
    </citation>
    <scope>NUCLEOTIDE SEQUENCE [LARGE SCALE GENOMIC DNA]</scope>
    <source>
        <strain evidence="3 4">H23M54</strain>
    </source>
</reference>
<name>A0A516G6Q1_9MICO</name>
<feature type="repeat" description="TPR" evidence="1">
    <location>
        <begin position="426"/>
        <end position="459"/>
    </location>
</feature>
<protein>
    <submittedName>
        <fullName evidence="3">Serine hydrolase</fullName>
    </submittedName>
</protein>
<dbReference type="Gene3D" id="3.40.710.10">
    <property type="entry name" value="DD-peptidase/beta-lactamase superfamily"/>
    <property type="match status" value="1"/>
</dbReference>
<dbReference type="AlphaFoldDB" id="A0A516G6Q1"/>
<proteinExistence type="predicted"/>
<dbReference type="PANTHER" id="PTHR46825:SF15">
    <property type="entry name" value="BETA-LACTAMASE-RELATED DOMAIN-CONTAINING PROTEIN"/>
    <property type="match status" value="1"/>
</dbReference>
<dbReference type="InterPro" id="IPR019734">
    <property type="entry name" value="TPR_rpt"/>
</dbReference>
<keyword evidence="3" id="KW-0378">Hydrolase</keyword>
<dbReference type="PROSITE" id="PS50005">
    <property type="entry name" value="TPR"/>
    <property type="match status" value="1"/>
</dbReference>
<dbReference type="Proteomes" id="UP000315395">
    <property type="component" value="Chromosome"/>
</dbReference>
<feature type="domain" description="Beta-lactamase-related" evidence="2">
    <location>
        <begin position="22"/>
        <end position="331"/>
    </location>
</feature>
<dbReference type="RefSeq" id="WP_143781703.1">
    <property type="nucleotide sequence ID" value="NZ_CP041616.1"/>
</dbReference>
<dbReference type="SUPFAM" id="SSF56601">
    <property type="entry name" value="beta-lactamase/transpeptidase-like"/>
    <property type="match status" value="1"/>
</dbReference>
<dbReference type="SMART" id="SM00028">
    <property type="entry name" value="TPR"/>
    <property type="match status" value="1"/>
</dbReference>
<dbReference type="GO" id="GO:0016787">
    <property type="term" value="F:hydrolase activity"/>
    <property type="evidence" value="ECO:0007669"/>
    <property type="project" value="UniProtKB-KW"/>
</dbReference>
<evidence type="ECO:0000313" key="3">
    <source>
        <dbReference type="EMBL" id="QDO87040.1"/>
    </source>
</evidence>
<dbReference type="InterPro" id="IPR011990">
    <property type="entry name" value="TPR-like_helical_dom_sf"/>
</dbReference>
<dbReference type="InterPro" id="IPR001466">
    <property type="entry name" value="Beta-lactam-related"/>
</dbReference>
<dbReference type="Gene3D" id="1.25.40.10">
    <property type="entry name" value="Tetratricopeptide repeat domain"/>
    <property type="match status" value="1"/>
</dbReference>
<dbReference type="OrthoDB" id="3863176at2"/>
<dbReference type="InterPro" id="IPR050491">
    <property type="entry name" value="AmpC-like"/>
</dbReference>
<organism evidence="3 4">
    <name type="scientific">Ornithinimicrobium ciconiae</name>
    <dbReference type="NCBI Taxonomy" id="2594265"/>
    <lineage>
        <taxon>Bacteria</taxon>
        <taxon>Bacillati</taxon>
        <taxon>Actinomycetota</taxon>
        <taxon>Actinomycetes</taxon>
        <taxon>Micrococcales</taxon>
        <taxon>Ornithinimicrobiaceae</taxon>
        <taxon>Ornithinimicrobium</taxon>
    </lineage>
</organism>
<dbReference type="SUPFAM" id="SSF48452">
    <property type="entry name" value="TPR-like"/>
    <property type="match status" value="1"/>
</dbReference>
<sequence>MSYGANTGHRIEALLWPFVERVVETWALPGVALCVVHDGDRVAARGFGTRDRSKGEPVTADTLFHLASISKSFVATAVLQLVEDGELDLDASITTYLPALQWADPPASGITLRQLLSHRSGIGDVSDYGWHEPELDGGALARFATRVAGWPLEQDPGAGFAYSNSAYELLGHLVATIGGQSFEAHLKERVLDRVGMATSTFLRADVSPHLGASPHLGLPPQVVEGAYPYTRKHAPSSTLHSSAAELGRWMVAHLADGAGLMSPGTHEVMWTPVVESGSEWHAHMALGWFWGTHREHLVVNHSGSDPGFATNLALMPELGLGVSVLANSNTAPIFGLTRAALDVLLGREPADPPLPPVTVPLASVLERSGVSAAADLYRRLAAADPPTADVDEEGFEDAVWGLIEMHRTDLAWPLLELWRLVQPRSSPAWGNTGWAHEIAGRLQTAAEHLQRAVELDPDNDEATTMLRRLLSAP</sequence>
<dbReference type="Pfam" id="PF00144">
    <property type="entry name" value="Beta-lactamase"/>
    <property type="match status" value="1"/>
</dbReference>
<accession>A0A516G6Q1</accession>